<dbReference type="AlphaFoldDB" id="R3TYG1"/>
<accession>R3TYG1</accession>
<evidence type="ECO:0000259" key="2">
    <source>
        <dbReference type="SMART" id="SM00245"/>
    </source>
</evidence>
<dbReference type="PATRIC" id="fig|1158610.3.peg.742"/>
<reference evidence="3 4" key="1">
    <citation type="submission" date="2013-02" db="EMBL/GenBank/DDBJ databases">
        <title>The Genome Sequence of Enterococcus phoeniculicola BAA-412.</title>
        <authorList>
            <consortium name="The Broad Institute Genome Sequencing Platform"/>
            <consortium name="The Broad Institute Genome Sequencing Center for Infectious Disease"/>
            <person name="Earl A.M."/>
            <person name="Gilmore M.S."/>
            <person name="Lebreton F."/>
            <person name="Walker B."/>
            <person name="Young S.K."/>
            <person name="Zeng Q."/>
            <person name="Gargeya S."/>
            <person name="Fitzgerald M."/>
            <person name="Haas B."/>
            <person name="Abouelleil A."/>
            <person name="Alvarado L."/>
            <person name="Arachchi H.M."/>
            <person name="Berlin A.M."/>
            <person name="Chapman S.B."/>
            <person name="Dewar J."/>
            <person name="Goldberg J."/>
            <person name="Griggs A."/>
            <person name="Gujja S."/>
            <person name="Hansen M."/>
            <person name="Howarth C."/>
            <person name="Imamovic A."/>
            <person name="Larimer J."/>
            <person name="McCowan C."/>
            <person name="Murphy C."/>
            <person name="Neiman D."/>
            <person name="Pearson M."/>
            <person name="Priest M."/>
            <person name="Roberts A."/>
            <person name="Saif S."/>
            <person name="Shea T."/>
            <person name="Sisk P."/>
            <person name="Sykes S."/>
            <person name="Wortman J."/>
            <person name="Nusbaum C."/>
            <person name="Birren B."/>
        </authorList>
    </citation>
    <scope>NUCLEOTIDE SEQUENCE [LARGE SCALE GENOMIC DNA]</scope>
    <source>
        <strain evidence="3 4">ATCC BAA-412</strain>
    </source>
</reference>
<keyword evidence="1" id="KW-0812">Transmembrane</keyword>
<dbReference type="GO" id="GO:0004175">
    <property type="term" value="F:endopeptidase activity"/>
    <property type="evidence" value="ECO:0007669"/>
    <property type="project" value="TreeGrafter"/>
</dbReference>
<gene>
    <name evidence="3" type="ORF">UC3_00764</name>
</gene>
<name>R3TYG1_9ENTE</name>
<keyword evidence="4" id="KW-1185">Reference proteome</keyword>
<evidence type="ECO:0000313" key="3">
    <source>
        <dbReference type="EMBL" id="EOL46644.1"/>
    </source>
</evidence>
<evidence type="ECO:0000313" key="4">
    <source>
        <dbReference type="Proteomes" id="UP000013785"/>
    </source>
</evidence>
<proteinExistence type="predicted"/>
<protein>
    <recommendedName>
        <fullName evidence="2">Tail specific protease domain-containing protein</fullName>
    </recommendedName>
</protein>
<dbReference type="GO" id="GO:0030288">
    <property type="term" value="C:outer membrane-bounded periplasmic space"/>
    <property type="evidence" value="ECO:0007669"/>
    <property type="project" value="TreeGrafter"/>
</dbReference>
<organism evidence="3 4">
    <name type="scientific">Enterococcus phoeniculicola ATCC BAA-412</name>
    <dbReference type="NCBI Taxonomy" id="1158610"/>
    <lineage>
        <taxon>Bacteria</taxon>
        <taxon>Bacillati</taxon>
        <taxon>Bacillota</taxon>
        <taxon>Bacilli</taxon>
        <taxon>Lactobacillales</taxon>
        <taxon>Enterococcaceae</taxon>
        <taxon>Enterococcus</taxon>
    </lineage>
</organism>
<dbReference type="STRING" id="154621.RV11_GL001736"/>
<keyword evidence="1" id="KW-1133">Transmembrane helix</keyword>
<dbReference type="Gene3D" id="3.90.226.10">
    <property type="entry name" value="2-enoyl-CoA Hydratase, Chain A, domain 1"/>
    <property type="match status" value="1"/>
</dbReference>
<dbReference type="EMBL" id="AJAT01000010">
    <property type="protein sequence ID" value="EOL46644.1"/>
    <property type="molecule type" value="Genomic_DNA"/>
</dbReference>
<evidence type="ECO:0000256" key="1">
    <source>
        <dbReference type="SAM" id="Phobius"/>
    </source>
</evidence>
<dbReference type="RefSeq" id="WP_010767437.1">
    <property type="nucleotide sequence ID" value="NZ_ASWE01000002.1"/>
</dbReference>
<dbReference type="PANTHER" id="PTHR32060">
    <property type="entry name" value="TAIL-SPECIFIC PROTEASE"/>
    <property type="match status" value="1"/>
</dbReference>
<dbReference type="Proteomes" id="UP000013785">
    <property type="component" value="Unassembled WGS sequence"/>
</dbReference>
<dbReference type="InterPro" id="IPR029045">
    <property type="entry name" value="ClpP/crotonase-like_dom_sf"/>
</dbReference>
<feature type="domain" description="Tail specific protease" evidence="2">
    <location>
        <begin position="102"/>
        <end position="304"/>
    </location>
</feature>
<dbReference type="SUPFAM" id="SSF52096">
    <property type="entry name" value="ClpP/crotonase"/>
    <property type="match status" value="1"/>
</dbReference>
<dbReference type="GO" id="GO:0007165">
    <property type="term" value="P:signal transduction"/>
    <property type="evidence" value="ECO:0007669"/>
    <property type="project" value="TreeGrafter"/>
</dbReference>
<dbReference type="GO" id="GO:0006508">
    <property type="term" value="P:proteolysis"/>
    <property type="evidence" value="ECO:0007669"/>
    <property type="project" value="InterPro"/>
</dbReference>
<dbReference type="OrthoDB" id="7314861at2"/>
<dbReference type="eggNOG" id="COG0793">
    <property type="taxonomic scope" value="Bacteria"/>
</dbReference>
<comment type="caution">
    <text evidence="3">The sequence shown here is derived from an EMBL/GenBank/DDBJ whole genome shotgun (WGS) entry which is preliminary data.</text>
</comment>
<dbReference type="Pfam" id="PF03572">
    <property type="entry name" value="Peptidase_S41"/>
    <property type="match status" value="1"/>
</dbReference>
<sequence>MKKTIKWIGALFLILVVSIVALVYIYGPNYNLYLVPPTPKKYGELALNKMDQIGLYANSNEWATKKEEIQTKLLNVTSYEEAVPLLEEALKIAGGKHSFILTGEELNKVNSDEFILPTVKEIDNSLILTIPPFSGNAEQAQKYANTLADPLINSSYTSIILDFRDNSGGDLGPMISGLSSLLPEGNLLNFVDRDNMKTPLTLENGSVINGGTKVTMENHKKITDIPIAILINDRTGSSGEITVLCFKGIHNVTFLGTETAGYTSSNIQINLYDGSVMQITNAAIEDRKGTSYSNVPILPDIHSEDPMLDAKSLINKK</sequence>
<dbReference type="InterPro" id="IPR005151">
    <property type="entry name" value="Tail-specific_protease"/>
</dbReference>
<dbReference type="SMART" id="SM00245">
    <property type="entry name" value="TSPc"/>
    <property type="match status" value="1"/>
</dbReference>
<dbReference type="PANTHER" id="PTHR32060:SF30">
    <property type="entry name" value="CARBOXY-TERMINAL PROCESSING PROTEASE CTPA"/>
    <property type="match status" value="1"/>
</dbReference>
<feature type="transmembrane region" description="Helical" evidence="1">
    <location>
        <begin position="7"/>
        <end position="27"/>
    </location>
</feature>
<dbReference type="HOGENOM" id="CLU_071253_0_0_9"/>
<dbReference type="CDD" id="cd06567">
    <property type="entry name" value="Peptidase_S41"/>
    <property type="match status" value="1"/>
</dbReference>
<dbReference type="GO" id="GO:0008236">
    <property type="term" value="F:serine-type peptidase activity"/>
    <property type="evidence" value="ECO:0007669"/>
    <property type="project" value="InterPro"/>
</dbReference>
<keyword evidence="1" id="KW-0472">Membrane</keyword>